<protein>
    <submittedName>
        <fullName evidence="2">Uncharacterized protein</fullName>
    </submittedName>
</protein>
<gene>
    <name evidence="2" type="ORF">TGEB3V08_LOCUS1789</name>
</gene>
<feature type="region of interest" description="Disordered" evidence="1">
    <location>
        <begin position="22"/>
        <end position="45"/>
    </location>
</feature>
<name>A0A7R9PHY6_TIMGE</name>
<dbReference type="EMBL" id="OE839533">
    <property type="protein sequence ID" value="CAD7587614.1"/>
    <property type="molecule type" value="Genomic_DNA"/>
</dbReference>
<reference evidence="2" key="1">
    <citation type="submission" date="2020-11" db="EMBL/GenBank/DDBJ databases">
        <authorList>
            <person name="Tran Van P."/>
        </authorList>
    </citation>
    <scope>NUCLEOTIDE SEQUENCE</scope>
</reference>
<evidence type="ECO:0000256" key="1">
    <source>
        <dbReference type="SAM" id="MobiDB-lite"/>
    </source>
</evidence>
<organism evidence="2">
    <name type="scientific">Timema genevievae</name>
    <name type="common">Walking stick</name>
    <dbReference type="NCBI Taxonomy" id="629358"/>
    <lineage>
        <taxon>Eukaryota</taxon>
        <taxon>Metazoa</taxon>
        <taxon>Ecdysozoa</taxon>
        <taxon>Arthropoda</taxon>
        <taxon>Hexapoda</taxon>
        <taxon>Insecta</taxon>
        <taxon>Pterygota</taxon>
        <taxon>Neoptera</taxon>
        <taxon>Polyneoptera</taxon>
        <taxon>Phasmatodea</taxon>
        <taxon>Timematodea</taxon>
        <taxon>Timematoidea</taxon>
        <taxon>Timematidae</taxon>
        <taxon>Timema</taxon>
    </lineage>
</organism>
<dbReference type="AlphaFoldDB" id="A0A7R9PHY6"/>
<sequence>MLKHVQLSPFRSRADTLSLSSTASYSSLNPEPLSSRSSSYSSLSEASPSRSAVITLSFLYGINPQPTRTNGVAIVFW</sequence>
<evidence type="ECO:0000313" key="2">
    <source>
        <dbReference type="EMBL" id="CAD7587614.1"/>
    </source>
</evidence>
<accession>A0A7R9PHY6</accession>
<proteinExistence type="predicted"/>